<keyword evidence="2" id="KW-1185">Reference proteome</keyword>
<sequence>MVIYAKMRLLDVLILKCKNKRNNQLTIKLLITCNNSKKNNNRLTQSIIVDWILIIKNYKDDRMTSK</sequence>
<accession>A0A8J3FIA7</accession>
<name>A0A8J3FIA7_9FLAO</name>
<comment type="caution">
    <text evidence="1">The sequence shown here is derived from an EMBL/GenBank/DDBJ whole genome shotgun (WGS) entry which is preliminary data.</text>
</comment>
<dbReference type="AlphaFoldDB" id="A0A8J3FIA7"/>
<evidence type="ECO:0000313" key="1">
    <source>
        <dbReference type="EMBL" id="GGK28971.1"/>
    </source>
</evidence>
<organism evidence="1 2">
    <name type="scientific">Yeosuana aromativorans</name>
    <dbReference type="NCBI Taxonomy" id="288019"/>
    <lineage>
        <taxon>Bacteria</taxon>
        <taxon>Pseudomonadati</taxon>
        <taxon>Bacteroidota</taxon>
        <taxon>Flavobacteriia</taxon>
        <taxon>Flavobacteriales</taxon>
        <taxon>Flavobacteriaceae</taxon>
        <taxon>Yeosuana</taxon>
    </lineage>
</organism>
<gene>
    <name evidence="1" type="ORF">GCM10007962_24020</name>
</gene>
<proteinExistence type="predicted"/>
<reference evidence="1" key="1">
    <citation type="journal article" date="2014" name="Int. J. Syst. Evol. Microbiol.">
        <title>Complete genome sequence of Corynebacterium casei LMG S-19264T (=DSM 44701T), isolated from a smear-ripened cheese.</title>
        <authorList>
            <consortium name="US DOE Joint Genome Institute (JGI-PGF)"/>
            <person name="Walter F."/>
            <person name="Albersmeier A."/>
            <person name="Kalinowski J."/>
            <person name="Ruckert C."/>
        </authorList>
    </citation>
    <scope>NUCLEOTIDE SEQUENCE</scope>
    <source>
        <strain evidence="1">JCM 12862</strain>
    </source>
</reference>
<protein>
    <submittedName>
        <fullName evidence="1">Uncharacterized protein</fullName>
    </submittedName>
</protein>
<dbReference type="EMBL" id="BMNR01000005">
    <property type="protein sequence ID" value="GGK28971.1"/>
    <property type="molecule type" value="Genomic_DNA"/>
</dbReference>
<evidence type="ECO:0000313" key="2">
    <source>
        <dbReference type="Proteomes" id="UP000612329"/>
    </source>
</evidence>
<reference evidence="1" key="2">
    <citation type="submission" date="2020-09" db="EMBL/GenBank/DDBJ databases">
        <authorList>
            <person name="Sun Q."/>
            <person name="Ohkuma M."/>
        </authorList>
    </citation>
    <scope>NUCLEOTIDE SEQUENCE</scope>
    <source>
        <strain evidence="1">JCM 12862</strain>
    </source>
</reference>
<dbReference type="Proteomes" id="UP000612329">
    <property type="component" value="Unassembled WGS sequence"/>
</dbReference>